<comment type="caution">
    <text evidence="1">The sequence shown here is derived from an EMBL/GenBank/DDBJ whole genome shotgun (WGS) entry which is preliminary data.</text>
</comment>
<dbReference type="EMBL" id="JACGWN010000002">
    <property type="protein sequence ID" value="KAL0458278.1"/>
    <property type="molecule type" value="Genomic_DNA"/>
</dbReference>
<reference evidence="1" key="1">
    <citation type="submission" date="2020-06" db="EMBL/GenBank/DDBJ databases">
        <authorList>
            <person name="Li T."/>
            <person name="Hu X."/>
            <person name="Zhang T."/>
            <person name="Song X."/>
            <person name="Zhang H."/>
            <person name="Dai N."/>
            <person name="Sheng W."/>
            <person name="Hou X."/>
            <person name="Wei L."/>
        </authorList>
    </citation>
    <scope>NUCLEOTIDE SEQUENCE</scope>
    <source>
        <strain evidence="1">KEN1</strain>
        <tissue evidence="1">Leaf</tissue>
    </source>
</reference>
<evidence type="ECO:0000313" key="1">
    <source>
        <dbReference type="EMBL" id="KAL0458278.1"/>
    </source>
</evidence>
<dbReference type="AlphaFoldDB" id="A0AAW2XVY9"/>
<sequence>MAWVCLSEVDLDHILGEVEVEVKGDTRHVGDVAVEERTSNESLPQLVAGDILGLSGEAPT</sequence>
<name>A0AAW2XVY9_9LAMI</name>
<proteinExistence type="predicted"/>
<accession>A0AAW2XVY9</accession>
<protein>
    <submittedName>
        <fullName evidence="1">Uncharacterized protein</fullName>
    </submittedName>
</protein>
<organism evidence="1">
    <name type="scientific">Sesamum latifolium</name>
    <dbReference type="NCBI Taxonomy" id="2727402"/>
    <lineage>
        <taxon>Eukaryota</taxon>
        <taxon>Viridiplantae</taxon>
        <taxon>Streptophyta</taxon>
        <taxon>Embryophyta</taxon>
        <taxon>Tracheophyta</taxon>
        <taxon>Spermatophyta</taxon>
        <taxon>Magnoliopsida</taxon>
        <taxon>eudicotyledons</taxon>
        <taxon>Gunneridae</taxon>
        <taxon>Pentapetalae</taxon>
        <taxon>asterids</taxon>
        <taxon>lamiids</taxon>
        <taxon>Lamiales</taxon>
        <taxon>Pedaliaceae</taxon>
        <taxon>Sesamum</taxon>
    </lineage>
</organism>
<reference evidence="1" key="2">
    <citation type="journal article" date="2024" name="Plant">
        <title>Genomic evolution and insights into agronomic trait innovations of Sesamum species.</title>
        <authorList>
            <person name="Miao H."/>
            <person name="Wang L."/>
            <person name="Qu L."/>
            <person name="Liu H."/>
            <person name="Sun Y."/>
            <person name="Le M."/>
            <person name="Wang Q."/>
            <person name="Wei S."/>
            <person name="Zheng Y."/>
            <person name="Lin W."/>
            <person name="Duan Y."/>
            <person name="Cao H."/>
            <person name="Xiong S."/>
            <person name="Wang X."/>
            <person name="Wei L."/>
            <person name="Li C."/>
            <person name="Ma Q."/>
            <person name="Ju M."/>
            <person name="Zhao R."/>
            <person name="Li G."/>
            <person name="Mu C."/>
            <person name="Tian Q."/>
            <person name="Mei H."/>
            <person name="Zhang T."/>
            <person name="Gao T."/>
            <person name="Zhang H."/>
        </authorList>
    </citation>
    <scope>NUCLEOTIDE SEQUENCE</scope>
    <source>
        <strain evidence="1">KEN1</strain>
    </source>
</reference>
<gene>
    <name evidence="1" type="ORF">Slati_0455000</name>
</gene>